<name>A0ABQ9IM66_9NEOP</name>
<keyword evidence="2" id="KW-1185">Reference proteome</keyword>
<evidence type="ECO:0000313" key="2">
    <source>
        <dbReference type="Proteomes" id="UP001159363"/>
    </source>
</evidence>
<organism evidence="1 2">
    <name type="scientific">Dryococelus australis</name>
    <dbReference type="NCBI Taxonomy" id="614101"/>
    <lineage>
        <taxon>Eukaryota</taxon>
        <taxon>Metazoa</taxon>
        <taxon>Ecdysozoa</taxon>
        <taxon>Arthropoda</taxon>
        <taxon>Hexapoda</taxon>
        <taxon>Insecta</taxon>
        <taxon>Pterygota</taxon>
        <taxon>Neoptera</taxon>
        <taxon>Polyneoptera</taxon>
        <taxon>Phasmatodea</taxon>
        <taxon>Verophasmatodea</taxon>
        <taxon>Anareolatae</taxon>
        <taxon>Phasmatidae</taxon>
        <taxon>Eurycanthinae</taxon>
        <taxon>Dryococelus</taxon>
    </lineage>
</organism>
<gene>
    <name evidence="1" type="ORF">PR048_003096</name>
</gene>
<evidence type="ECO:0000313" key="1">
    <source>
        <dbReference type="EMBL" id="KAJ8897746.1"/>
    </source>
</evidence>
<dbReference type="Proteomes" id="UP001159363">
    <property type="component" value="Chromosome 1"/>
</dbReference>
<protein>
    <submittedName>
        <fullName evidence="1">Uncharacterized protein</fullName>
    </submittedName>
</protein>
<accession>A0ABQ9IM66</accession>
<comment type="caution">
    <text evidence="1">The sequence shown here is derived from an EMBL/GenBank/DDBJ whole genome shotgun (WGS) entry which is preliminary data.</text>
</comment>
<dbReference type="EMBL" id="JARBHB010000001">
    <property type="protein sequence ID" value="KAJ8897746.1"/>
    <property type="molecule type" value="Genomic_DNA"/>
</dbReference>
<proteinExistence type="predicted"/>
<reference evidence="1 2" key="1">
    <citation type="submission" date="2023-02" db="EMBL/GenBank/DDBJ databases">
        <title>LHISI_Scaffold_Assembly.</title>
        <authorList>
            <person name="Stuart O.P."/>
            <person name="Cleave R."/>
            <person name="Magrath M.J.L."/>
            <person name="Mikheyev A.S."/>
        </authorList>
    </citation>
    <scope>NUCLEOTIDE SEQUENCE [LARGE SCALE GENOMIC DNA]</scope>
    <source>
        <strain evidence="1">Daus_M_001</strain>
        <tissue evidence="1">Leg muscle</tissue>
    </source>
</reference>
<sequence length="114" mass="12990">MLIKPTPLKLKVFISVAKLLQPFLTVYQIDKPMIFFLSETIRKIIVGVLQRFVKAESLKLANSSVQKIVHFDFKDVKNQCNIMDVDLGYVAEKEVKTLITSIVVQGENPVLLRD</sequence>